<reference evidence="1 2" key="1">
    <citation type="submission" date="2021-03" db="EMBL/GenBank/DDBJ databases">
        <title>Antimicrobial resistance genes in bacteria isolated from Japanese honey, and their potential for conferring macrolide and lincosamide resistance in the American foulbrood pathogen Paenibacillus larvae.</title>
        <authorList>
            <person name="Okamoto M."/>
            <person name="Kumagai M."/>
            <person name="Kanamori H."/>
            <person name="Takamatsu D."/>
        </authorList>
    </citation>
    <scope>NUCLEOTIDE SEQUENCE [LARGE SCALE GENOMIC DNA]</scope>
    <source>
        <strain evidence="1 2">J41TS12</strain>
    </source>
</reference>
<organism evidence="1 2">
    <name type="scientific">Paenibacillus antibioticophila</name>
    <dbReference type="NCBI Taxonomy" id="1274374"/>
    <lineage>
        <taxon>Bacteria</taxon>
        <taxon>Bacillati</taxon>
        <taxon>Bacillota</taxon>
        <taxon>Bacilli</taxon>
        <taxon>Bacillales</taxon>
        <taxon>Paenibacillaceae</taxon>
        <taxon>Paenibacillus</taxon>
    </lineage>
</organism>
<evidence type="ECO:0008006" key="3">
    <source>
        <dbReference type="Google" id="ProtNLM"/>
    </source>
</evidence>
<protein>
    <recommendedName>
        <fullName evidence="3">Phage tail protein</fullName>
    </recommendedName>
</protein>
<dbReference type="InterPro" id="IPR006498">
    <property type="entry name" value="Tail_tube"/>
</dbReference>
<evidence type="ECO:0000313" key="2">
    <source>
        <dbReference type="Proteomes" id="UP000681162"/>
    </source>
</evidence>
<dbReference type="RefSeq" id="WP_212942007.1">
    <property type="nucleotide sequence ID" value="NZ_BORR01000017.1"/>
</dbReference>
<dbReference type="Pfam" id="PF04985">
    <property type="entry name" value="Phage_tube"/>
    <property type="match status" value="1"/>
</dbReference>
<name>A0A920CIT9_9BACL</name>
<comment type="caution">
    <text evidence="1">The sequence shown here is derived from an EMBL/GenBank/DDBJ whole genome shotgun (WGS) entry which is preliminary data.</text>
</comment>
<dbReference type="AlphaFoldDB" id="A0A920CIT9"/>
<proteinExistence type="predicted"/>
<keyword evidence="2" id="KW-1185">Reference proteome</keyword>
<dbReference type="EMBL" id="BORR01000017">
    <property type="protein sequence ID" value="GIO39073.1"/>
    <property type="molecule type" value="Genomic_DNA"/>
</dbReference>
<sequence length="175" mass="18803">MAATIPMKLDGVALFTEGSNTDFAVGDITLPSLANLTDSLSGAGILGEVELPAEGHYGSLEMGIAWRTISRDAFAFISPRVTGLEVRGAFKEFDKTKGYKVTKSIKVVARGFSKGIDLGTLVVNAATDTTNTIELTYLKIFIEGDEVFELDKFNYICRINGVDVQSDVRKALGLA</sequence>
<gene>
    <name evidence="1" type="ORF">J41TS12_39340</name>
</gene>
<evidence type="ECO:0000313" key="1">
    <source>
        <dbReference type="EMBL" id="GIO39073.1"/>
    </source>
</evidence>
<dbReference type="Proteomes" id="UP000681162">
    <property type="component" value="Unassembled WGS sequence"/>
</dbReference>
<accession>A0A920CIT9</accession>